<accession>A0A8K0SH70</accession>
<protein>
    <recommendedName>
        <fullName evidence="2">Nephrocystin 3-like N-terminal domain-containing protein</fullName>
    </recommendedName>
</protein>
<proteinExistence type="predicted"/>
<dbReference type="PANTHER" id="PTHR40619:SF3">
    <property type="entry name" value="FUNGAL STAND N-TERMINAL GOODBYE DOMAIN-CONTAINING PROTEIN"/>
    <property type="match status" value="1"/>
</dbReference>
<gene>
    <name evidence="3" type="ORF">B0I35DRAFT_453382</name>
</gene>
<dbReference type="Pfam" id="PF24883">
    <property type="entry name" value="NPHP3_N"/>
    <property type="match status" value="1"/>
</dbReference>
<organism evidence="3 4">
    <name type="scientific">Stachybotrys elegans</name>
    <dbReference type="NCBI Taxonomy" id="80388"/>
    <lineage>
        <taxon>Eukaryota</taxon>
        <taxon>Fungi</taxon>
        <taxon>Dikarya</taxon>
        <taxon>Ascomycota</taxon>
        <taxon>Pezizomycotina</taxon>
        <taxon>Sordariomycetes</taxon>
        <taxon>Hypocreomycetidae</taxon>
        <taxon>Hypocreales</taxon>
        <taxon>Stachybotryaceae</taxon>
        <taxon>Stachybotrys</taxon>
    </lineage>
</organism>
<evidence type="ECO:0000313" key="3">
    <source>
        <dbReference type="EMBL" id="KAH7309740.1"/>
    </source>
</evidence>
<feature type="domain" description="Nephrocystin 3-like N-terminal" evidence="2">
    <location>
        <begin position="426"/>
        <end position="561"/>
    </location>
</feature>
<evidence type="ECO:0000259" key="2">
    <source>
        <dbReference type="Pfam" id="PF24883"/>
    </source>
</evidence>
<dbReference type="Proteomes" id="UP000813444">
    <property type="component" value="Unassembled WGS sequence"/>
</dbReference>
<name>A0A8K0SH70_9HYPO</name>
<dbReference type="PANTHER" id="PTHR40619">
    <property type="entry name" value="FUNGAL STAND N-TERMINAL GOODBYE DOMAIN-CONTAINING PROTEIN"/>
    <property type="match status" value="1"/>
</dbReference>
<reference evidence="3" key="1">
    <citation type="journal article" date="2021" name="Nat. Commun.">
        <title>Genetic determinants of endophytism in the Arabidopsis root mycobiome.</title>
        <authorList>
            <person name="Mesny F."/>
            <person name="Miyauchi S."/>
            <person name="Thiergart T."/>
            <person name="Pickel B."/>
            <person name="Atanasova L."/>
            <person name="Karlsson M."/>
            <person name="Huettel B."/>
            <person name="Barry K.W."/>
            <person name="Haridas S."/>
            <person name="Chen C."/>
            <person name="Bauer D."/>
            <person name="Andreopoulos W."/>
            <person name="Pangilinan J."/>
            <person name="LaButti K."/>
            <person name="Riley R."/>
            <person name="Lipzen A."/>
            <person name="Clum A."/>
            <person name="Drula E."/>
            <person name="Henrissat B."/>
            <person name="Kohler A."/>
            <person name="Grigoriev I.V."/>
            <person name="Martin F.M."/>
            <person name="Hacquard S."/>
        </authorList>
    </citation>
    <scope>NUCLEOTIDE SEQUENCE</scope>
    <source>
        <strain evidence="3">MPI-CAGE-CH-0235</strain>
    </source>
</reference>
<dbReference type="EMBL" id="JAGPNK010000013">
    <property type="protein sequence ID" value="KAH7309740.1"/>
    <property type="molecule type" value="Genomic_DNA"/>
</dbReference>
<dbReference type="OrthoDB" id="5419927at2759"/>
<keyword evidence="4" id="KW-1185">Reference proteome</keyword>
<dbReference type="InterPro" id="IPR056884">
    <property type="entry name" value="NPHP3-like_N"/>
</dbReference>
<dbReference type="AlphaFoldDB" id="A0A8K0SH70"/>
<comment type="caution">
    <text evidence="3">The sequence shown here is derived from an EMBL/GenBank/DDBJ whole genome shotgun (WGS) entry which is preliminary data.</text>
</comment>
<keyword evidence="1" id="KW-0677">Repeat</keyword>
<evidence type="ECO:0000256" key="1">
    <source>
        <dbReference type="ARBA" id="ARBA00022737"/>
    </source>
</evidence>
<sequence length="609" mass="68471">MAGQGSFIPGCSRPVTVDYIDQHLHEQHPLFANPHVQYDAMSGQYAPTTERHGQMPEQYASESQVVVAEQYATNNQVSVDSDDLPPRSDWTHASAMKFWNGIFPDAMTEFQKTEEPRGRSGTDYSIRSPDNWDEIYHRLQAARDKYQQVGGSVGWLQKVRRTVANNITPLAGMAKFGARAALVDPIATPVLAAVELVIDAVKTATSVRQQVVGALDSLIPIYSNVGLASVNLIFTPLDAIERTIGFFTSNEFLRGGKAMLTGGDYEKSMVESPNTIKTRSSNLMEEAAKSHIHEFHMYPRETRKFRRQLVQAVQNENLGLHIINEKQLSIMSFQQNQWLLPPQPGISTGALRLVFNMPNLDLADLAFVVNNKRQLAERERAQAEQIIDTQLFQRWILSASSAKLLVHWDFILPQTFANVSPLSGFCATMTQVLRAKERCVVAVWFCGRHTGLSEAGGRISGFMLTSLIDQLLRQHTFDPRLMYTNDNITAMQTGDLEVLTHLLGWLVRQLPEAKTLFFIIDGVYLLERDECKDEALHVLTTLLCLANDRSVSTTIKVLFTSTPGTDDVREAFEDEDLILNVHTLPQLGWPPNDERMIRELEEMHGTAWM</sequence>
<evidence type="ECO:0000313" key="4">
    <source>
        <dbReference type="Proteomes" id="UP000813444"/>
    </source>
</evidence>